<keyword evidence="4" id="KW-0812">Transmembrane</keyword>
<dbReference type="InterPro" id="IPR052346">
    <property type="entry name" value="O-mannosyl-transferase_TMTC"/>
</dbReference>
<feature type="transmembrane region" description="Helical" evidence="4">
    <location>
        <begin position="287"/>
        <end position="310"/>
    </location>
</feature>
<name>A0A1F6AAN4_9BACT</name>
<keyword evidence="4" id="KW-1133">Transmembrane helix</keyword>
<dbReference type="PANTHER" id="PTHR44227">
    <property type="match status" value="1"/>
</dbReference>
<dbReference type="SMART" id="SM00028">
    <property type="entry name" value="TPR"/>
    <property type="match status" value="2"/>
</dbReference>
<reference evidence="5 6" key="1">
    <citation type="journal article" date="2016" name="Nat. Commun.">
        <title>Thousands of microbial genomes shed light on interconnected biogeochemical processes in an aquifer system.</title>
        <authorList>
            <person name="Anantharaman K."/>
            <person name="Brown C.T."/>
            <person name="Hug L.A."/>
            <person name="Sharon I."/>
            <person name="Castelle C.J."/>
            <person name="Probst A.J."/>
            <person name="Thomas B.C."/>
            <person name="Singh A."/>
            <person name="Wilkins M.J."/>
            <person name="Karaoz U."/>
            <person name="Brodie E.L."/>
            <person name="Williams K.H."/>
            <person name="Hubbard S.S."/>
            <person name="Banfield J.F."/>
        </authorList>
    </citation>
    <scope>NUCLEOTIDE SEQUENCE [LARGE SCALE GENOMIC DNA]</scope>
</reference>
<dbReference type="PANTHER" id="PTHR44227:SF3">
    <property type="entry name" value="PROTEIN O-MANNOSYL-TRANSFERASE TMTC4"/>
    <property type="match status" value="1"/>
</dbReference>
<keyword evidence="1" id="KW-0677">Repeat</keyword>
<gene>
    <name evidence="5" type="ORF">A3D03_05655</name>
</gene>
<keyword evidence="2 3" id="KW-0802">TPR repeat</keyword>
<dbReference type="InterPro" id="IPR019734">
    <property type="entry name" value="TPR_rpt"/>
</dbReference>
<dbReference type="STRING" id="1798384.A3D03_05655"/>
<evidence type="ECO:0000256" key="3">
    <source>
        <dbReference type="PROSITE-ProRule" id="PRU00339"/>
    </source>
</evidence>
<feature type="transmembrane region" description="Helical" evidence="4">
    <location>
        <begin position="99"/>
        <end position="120"/>
    </location>
</feature>
<evidence type="ECO:0000256" key="4">
    <source>
        <dbReference type="SAM" id="Phobius"/>
    </source>
</evidence>
<feature type="transmembrane region" description="Helical" evidence="4">
    <location>
        <begin position="255"/>
        <end position="275"/>
    </location>
</feature>
<dbReference type="InterPro" id="IPR011990">
    <property type="entry name" value="TPR-like_helical_dom_sf"/>
</dbReference>
<feature type="transmembrane region" description="Helical" evidence="4">
    <location>
        <begin position="317"/>
        <end position="339"/>
    </location>
</feature>
<sequence>MGKASRIKKLRKITVQEKIKDLQPKRWIKDNQWQLIGLVLLVIAAYGNSLDNAFVSDDIYAIVNDPELNSWSFIGKNWLNFIQPFVYVLITKVFGKVPFYFHLVNLSGHILAVTAAYLLIELLINKRVAFLASLLLAVHPLSTEAVTWISGGPYSWHAGFLLLSLWGLVKATQGEKKFYVFSCLSFLISLQTFNRSLVMVGIAVILLWVLGQLRKNWKLLIAPTVMALIYVRKIFSRTPDQFNGLVNNYNNHASFTNPLIQIPIAITEYFKLILWPINLTLYHSELFYTKVGYLVSLGVFLLFMAALGYTAVKKRMVFFWLMFFVIVLSPTLTPFGFGWIVAERYAYLASLGIYAVVGMGISRLMTKKGWEKTVIAIVAIAIILLFIRTLVRNRDWQDQDHLWLAAERTSPSSQQNHNNLGDLYSRRGDLKQAEWHFKKAIEINPSYADAMHNLANTYVMMGKFEEAIKWYEDALKNKPSLWQSQRQLEAVKEHLKSVTKDGSL</sequence>
<protein>
    <submittedName>
        <fullName evidence="5">Uncharacterized protein</fullName>
    </submittedName>
</protein>
<feature type="transmembrane region" description="Helical" evidence="4">
    <location>
        <begin position="217"/>
        <end position="235"/>
    </location>
</feature>
<feature type="transmembrane region" description="Helical" evidence="4">
    <location>
        <begin position="178"/>
        <end position="211"/>
    </location>
</feature>
<evidence type="ECO:0000256" key="1">
    <source>
        <dbReference type="ARBA" id="ARBA00022737"/>
    </source>
</evidence>
<feature type="repeat" description="TPR" evidence="3">
    <location>
        <begin position="414"/>
        <end position="447"/>
    </location>
</feature>
<keyword evidence="4" id="KW-0472">Membrane</keyword>
<dbReference type="PROSITE" id="PS50293">
    <property type="entry name" value="TPR_REGION"/>
    <property type="match status" value="2"/>
</dbReference>
<comment type="caution">
    <text evidence="5">The sequence shown here is derived from an EMBL/GenBank/DDBJ whole genome shotgun (WGS) entry which is preliminary data.</text>
</comment>
<dbReference type="AlphaFoldDB" id="A0A1F6AAN4"/>
<proteinExistence type="predicted"/>
<dbReference type="Proteomes" id="UP000177092">
    <property type="component" value="Unassembled WGS sequence"/>
</dbReference>
<dbReference type="EMBL" id="MFJN01000023">
    <property type="protein sequence ID" value="OGG21377.1"/>
    <property type="molecule type" value="Genomic_DNA"/>
</dbReference>
<feature type="transmembrane region" description="Helical" evidence="4">
    <location>
        <begin position="127"/>
        <end position="148"/>
    </location>
</feature>
<dbReference type="PROSITE" id="PS50005">
    <property type="entry name" value="TPR"/>
    <property type="match status" value="2"/>
</dbReference>
<feature type="transmembrane region" description="Helical" evidence="4">
    <location>
        <begin position="374"/>
        <end position="391"/>
    </location>
</feature>
<feature type="transmembrane region" description="Helical" evidence="4">
    <location>
        <begin position="33"/>
        <end position="50"/>
    </location>
</feature>
<evidence type="ECO:0000313" key="6">
    <source>
        <dbReference type="Proteomes" id="UP000177092"/>
    </source>
</evidence>
<dbReference type="SUPFAM" id="SSF48452">
    <property type="entry name" value="TPR-like"/>
    <property type="match status" value="1"/>
</dbReference>
<dbReference type="Pfam" id="PF13424">
    <property type="entry name" value="TPR_12"/>
    <property type="match status" value="1"/>
</dbReference>
<evidence type="ECO:0000313" key="5">
    <source>
        <dbReference type="EMBL" id="OGG21377.1"/>
    </source>
</evidence>
<evidence type="ECO:0000256" key="2">
    <source>
        <dbReference type="ARBA" id="ARBA00022803"/>
    </source>
</evidence>
<feature type="repeat" description="TPR" evidence="3">
    <location>
        <begin position="448"/>
        <end position="481"/>
    </location>
</feature>
<dbReference type="Gene3D" id="1.25.40.10">
    <property type="entry name" value="Tetratricopeptide repeat domain"/>
    <property type="match status" value="1"/>
</dbReference>
<accession>A0A1F6AAN4</accession>
<feature type="transmembrane region" description="Helical" evidence="4">
    <location>
        <begin position="345"/>
        <end position="362"/>
    </location>
</feature>
<organism evidence="5 6">
    <name type="scientific">Candidatus Gottesmanbacteria bacterium RIFCSPHIGHO2_02_FULL_40_13</name>
    <dbReference type="NCBI Taxonomy" id="1798384"/>
    <lineage>
        <taxon>Bacteria</taxon>
        <taxon>Candidatus Gottesmaniibacteriota</taxon>
    </lineage>
</organism>